<keyword evidence="4" id="KW-1185">Reference proteome</keyword>
<organism evidence="3 4">
    <name type="scientific">Chenopodium quinoa</name>
    <name type="common">Quinoa</name>
    <dbReference type="NCBI Taxonomy" id="63459"/>
    <lineage>
        <taxon>Eukaryota</taxon>
        <taxon>Viridiplantae</taxon>
        <taxon>Streptophyta</taxon>
        <taxon>Embryophyta</taxon>
        <taxon>Tracheophyta</taxon>
        <taxon>Spermatophyta</taxon>
        <taxon>Magnoliopsida</taxon>
        <taxon>eudicotyledons</taxon>
        <taxon>Gunneridae</taxon>
        <taxon>Pentapetalae</taxon>
        <taxon>Caryophyllales</taxon>
        <taxon>Chenopodiaceae</taxon>
        <taxon>Chenopodioideae</taxon>
        <taxon>Atripliceae</taxon>
        <taxon>Chenopodium</taxon>
    </lineage>
</organism>
<evidence type="ECO:0000313" key="4">
    <source>
        <dbReference type="Proteomes" id="UP000596660"/>
    </source>
</evidence>
<feature type="compositionally biased region" description="Basic residues" evidence="1">
    <location>
        <begin position="239"/>
        <end position="253"/>
    </location>
</feature>
<sequence>MPLLDIAIAQSSFQNYLGCSGVRSFIIGKIPSYCLLQYEDRWAFRKSLQSTESLKFNLSHFNKKSCRKFLVKAVATLEPKCSIQSKDEEKHSQILPFTSKPHEEEEVDEREKLRRIRISKANKGNTPWNKGRKHSPETLQRIRERTRLAMQNPKVKMKLANIGHAQSPETREKIGVGVRMGWQKRRAKLLLQETCLFDWQNLIAEAARHGLLDQEELQWDSYKIMNEQLQQEWLDSIQQRKKAPRPKGSRRAPKSLDQRRKIAEAIAALWADPEYRSRVTSGLAKYHNIPEGAERKVRRKSSDESQSPRTPKKKLSGAESSATAESKVKIQKPKLKKRAAPKYKDPLANSKLEMLKNIRAQRMASEAKKNEALEQAKLLVAEAEKAAKSLEIAATRSPVARASLIEARKLIAEATRSIESIEKQEPKSEDDPSSGTQNNVEKDENPFTEDDDQGHHGGVNGTDTGFMQNIDGQNPDIGVYKMPILEEMDTNHQFPRQLGGYGFSELDIGSFIGKSELRELIDQQHGHELNGATKLNGSSSHHHGAKLQNHEDQVPPVPEKTVTKKWVCGRLVDFVEEAAVKAFRFHLAADFVCISEVYF</sequence>
<feature type="compositionally biased region" description="Basic and acidic residues" evidence="1">
    <location>
        <begin position="419"/>
        <end position="430"/>
    </location>
</feature>
<feature type="compositionally biased region" description="Polar residues" evidence="1">
    <location>
        <begin position="461"/>
        <end position="472"/>
    </location>
</feature>
<dbReference type="EnsemblPlants" id="AUR62007994-RA">
    <property type="protein sequence ID" value="AUR62007994-RA:cds"/>
    <property type="gene ID" value="AUR62007994"/>
</dbReference>
<dbReference type="OMA" id="NPWIQST"/>
<evidence type="ECO:0000256" key="1">
    <source>
        <dbReference type="SAM" id="MobiDB-lite"/>
    </source>
</evidence>
<proteinExistence type="predicted"/>
<accession>A0A803L805</accession>
<evidence type="ECO:0000259" key="2">
    <source>
        <dbReference type="Pfam" id="PF07460"/>
    </source>
</evidence>
<feature type="domain" description="Nuclease associated modular" evidence="2">
    <location>
        <begin position="117"/>
        <end position="143"/>
    </location>
</feature>
<reference evidence="3" key="2">
    <citation type="submission" date="2021-03" db="UniProtKB">
        <authorList>
            <consortium name="EnsemblPlants"/>
        </authorList>
    </citation>
    <scope>IDENTIFICATION</scope>
</reference>
<dbReference type="GO" id="GO:0003677">
    <property type="term" value="F:DNA binding"/>
    <property type="evidence" value="ECO:0007669"/>
    <property type="project" value="InterPro"/>
</dbReference>
<feature type="region of interest" description="Disordered" evidence="1">
    <location>
        <begin position="535"/>
        <end position="556"/>
    </location>
</feature>
<dbReference type="InterPro" id="IPR003611">
    <property type="entry name" value="NUMOD3"/>
</dbReference>
<evidence type="ECO:0000313" key="3">
    <source>
        <dbReference type="EnsemblPlants" id="AUR62007994-RA:cds"/>
    </source>
</evidence>
<dbReference type="PANTHER" id="PTHR34199:SF2">
    <property type="entry name" value="NUMOD3 MOTIF FAMILY PROTEIN, EXPRESSED"/>
    <property type="match status" value="1"/>
</dbReference>
<name>A0A803L805_CHEQI</name>
<dbReference type="PANTHER" id="PTHR34199">
    <property type="entry name" value="NUMOD3 MOTIF FAMILY PROTEIN, EXPRESSED"/>
    <property type="match status" value="1"/>
</dbReference>
<feature type="compositionally biased region" description="Basic residues" evidence="1">
    <location>
        <begin position="329"/>
        <end position="341"/>
    </location>
</feature>
<feature type="region of interest" description="Disordered" evidence="1">
    <location>
        <begin position="417"/>
        <end position="473"/>
    </location>
</feature>
<dbReference type="Proteomes" id="UP000596660">
    <property type="component" value="Unplaced"/>
</dbReference>
<dbReference type="Gramene" id="AUR62007994-RA">
    <property type="protein sequence ID" value="AUR62007994-RA:cds"/>
    <property type="gene ID" value="AUR62007994"/>
</dbReference>
<feature type="compositionally biased region" description="Basic and acidic residues" evidence="1">
    <location>
        <begin position="292"/>
        <end position="303"/>
    </location>
</feature>
<feature type="region of interest" description="Disordered" evidence="1">
    <location>
        <begin position="238"/>
        <end position="258"/>
    </location>
</feature>
<feature type="region of interest" description="Disordered" evidence="1">
    <location>
        <begin position="290"/>
        <end position="348"/>
    </location>
</feature>
<protein>
    <recommendedName>
        <fullName evidence="2">Nuclease associated modular domain-containing protein</fullName>
    </recommendedName>
</protein>
<dbReference type="Pfam" id="PF07460">
    <property type="entry name" value="NUMOD3"/>
    <property type="match status" value="1"/>
</dbReference>
<dbReference type="AlphaFoldDB" id="A0A803L805"/>
<reference evidence="3" key="1">
    <citation type="journal article" date="2017" name="Nature">
        <title>The genome of Chenopodium quinoa.</title>
        <authorList>
            <person name="Jarvis D.E."/>
            <person name="Ho Y.S."/>
            <person name="Lightfoot D.J."/>
            <person name="Schmoeckel S.M."/>
            <person name="Li B."/>
            <person name="Borm T.J.A."/>
            <person name="Ohyanagi H."/>
            <person name="Mineta K."/>
            <person name="Michell C.T."/>
            <person name="Saber N."/>
            <person name="Kharbatia N.M."/>
            <person name="Rupper R.R."/>
            <person name="Sharp A.R."/>
            <person name="Dally N."/>
            <person name="Boughton B.A."/>
            <person name="Woo Y.H."/>
            <person name="Gao G."/>
            <person name="Schijlen E.G.W.M."/>
            <person name="Guo X."/>
            <person name="Momin A.A."/>
            <person name="Negrao S."/>
            <person name="Al-Babili S."/>
            <person name="Gehring C."/>
            <person name="Roessner U."/>
            <person name="Jung C."/>
            <person name="Murphy K."/>
            <person name="Arold S.T."/>
            <person name="Gojobori T."/>
            <person name="van der Linden C.G."/>
            <person name="van Loo E.N."/>
            <person name="Jellen E.N."/>
            <person name="Maughan P.J."/>
            <person name="Tester M."/>
        </authorList>
    </citation>
    <scope>NUCLEOTIDE SEQUENCE [LARGE SCALE GENOMIC DNA]</scope>
    <source>
        <strain evidence="3">cv. PI 614886</strain>
    </source>
</reference>